<keyword evidence="1" id="KW-0812">Transmembrane</keyword>
<dbReference type="SUPFAM" id="SSF103473">
    <property type="entry name" value="MFS general substrate transporter"/>
    <property type="match status" value="1"/>
</dbReference>
<dbReference type="NCBIfam" id="NF037962">
    <property type="entry name" value="arsenic_eff"/>
    <property type="match status" value="1"/>
</dbReference>
<keyword evidence="1" id="KW-1133">Transmembrane helix</keyword>
<feature type="transmembrane region" description="Helical" evidence="1">
    <location>
        <begin position="188"/>
        <end position="210"/>
    </location>
</feature>
<protein>
    <recommendedName>
        <fullName evidence="4">Arsenic efflux protein</fullName>
    </recommendedName>
</protein>
<proteinExistence type="predicted"/>
<dbReference type="PRINTS" id="PR00173">
    <property type="entry name" value="EDTRNSPORT"/>
</dbReference>
<sequence>MLVDVIADSVLDTLELVPFLFVTYLAMEALEHSTEGRVQGIVARAGHAGPIVGALLGAIPQCGFSAMAATLFSGGVVTVGTLVAVILSTSDEMVPVFLAHQEPVGRLLSIMLLKVVVGIIVGLLLDAVLHAVRHVGNPKPHIHDLCERARCHCEDEEREEDTFSEQASGDATHAHHHGHGHWAIVRSAAVHTVQVTGFILLVTFLFGLLIEVMGGDELALLLGSHPVRATFLAALVGLIPNCGASVAITELYLDGVLGAGPMVAGLLASGGVGLLVLFRTNNNVRQNIAIMAFVYVVGVVVGLIVSASGILF</sequence>
<evidence type="ECO:0000256" key="1">
    <source>
        <dbReference type="SAM" id="Phobius"/>
    </source>
</evidence>
<feature type="transmembrane region" description="Helical" evidence="1">
    <location>
        <begin position="231"/>
        <end position="253"/>
    </location>
</feature>
<feature type="transmembrane region" description="Helical" evidence="1">
    <location>
        <begin position="107"/>
        <end position="129"/>
    </location>
</feature>
<evidence type="ECO:0000313" key="2">
    <source>
        <dbReference type="EMBL" id="KUH59578.1"/>
    </source>
</evidence>
<dbReference type="Proteomes" id="UP000054078">
    <property type="component" value="Unassembled WGS sequence"/>
</dbReference>
<dbReference type="EMBL" id="LOJF01000001">
    <property type="protein sequence ID" value="KUH59578.1"/>
    <property type="molecule type" value="Genomic_DNA"/>
</dbReference>
<dbReference type="InterPro" id="IPR036259">
    <property type="entry name" value="MFS_trans_sf"/>
</dbReference>
<gene>
    <name evidence="2" type="ORF">AUL39_01695</name>
</gene>
<dbReference type="AlphaFoldDB" id="A0A117J5E3"/>
<dbReference type="STRING" id="1299998.AUL39_01695"/>
<feature type="transmembrane region" description="Helical" evidence="1">
    <location>
        <begin position="64"/>
        <end position="87"/>
    </location>
</feature>
<dbReference type="InterPro" id="IPR021552">
    <property type="entry name" value="ArsP_2"/>
</dbReference>
<dbReference type="OrthoDB" id="9783550at2"/>
<name>A0A117J5E3_TRASO</name>
<feature type="transmembrane region" description="Helical" evidence="1">
    <location>
        <begin position="290"/>
        <end position="311"/>
    </location>
</feature>
<feature type="transmembrane region" description="Helical" evidence="1">
    <location>
        <begin position="259"/>
        <end position="278"/>
    </location>
</feature>
<reference evidence="2 3" key="1">
    <citation type="submission" date="2015-12" db="EMBL/GenBank/DDBJ databases">
        <title>Draft Genome Sequence of Olsenella scatoligenes SK9K4T; a Producer of 3-Methylindole- (skatole) and 4-Methylphenol- (p-cresol) Isolated from Pig Feces.</title>
        <authorList>
            <person name="Li X."/>
            <person name="Borg B."/>
            <person name="Canibe N."/>
        </authorList>
    </citation>
    <scope>NUCLEOTIDE SEQUENCE [LARGE SCALE GENOMIC DNA]</scope>
    <source>
        <strain evidence="2 3">SK9K4</strain>
    </source>
</reference>
<evidence type="ECO:0008006" key="4">
    <source>
        <dbReference type="Google" id="ProtNLM"/>
    </source>
</evidence>
<comment type="caution">
    <text evidence="2">The sequence shown here is derived from an EMBL/GenBank/DDBJ whole genome shotgun (WGS) entry which is preliminary data.</text>
</comment>
<dbReference type="Pfam" id="PF11449">
    <property type="entry name" value="ArsP_2"/>
    <property type="match status" value="2"/>
</dbReference>
<keyword evidence="1" id="KW-0472">Membrane</keyword>
<organism evidence="2 3">
    <name type="scientific">Tractidigestivibacter scatoligenes</name>
    <name type="common">Olsenella scatoligenes</name>
    <dbReference type="NCBI Taxonomy" id="1299998"/>
    <lineage>
        <taxon>Bacteria</taxon>
        <taxon>Bacillati</taxon>
        <taxon>Actinomycetota</taxon>
        <taxon>Coriobacteriia</taxon>
        <taxon>Coriobacteriales</taxon>
        <taxon>Atopobiaceae</taxon>
        <taxon>Tractidigestivibacter</taxon>
    </lineage>
</organism>
<dbReference type="RefSeq" id="WP_059054026.1">
    <property type="nucleotide sequence ID" value="NZ_LOJF01000001.1"/>
</dbReference>
<evidence type="ECO:0000313" key="3">
    <source>
        <dbReference type="Proteomes" id="UP000054078"/>
    </source>
</evidence>
<keyword evidence="3" id="KW-1185">Reference proteome</keyword>
<accession>A0A117J5E3</accession>